<evidence type="ECO:0000256" key="2">
    <source>
        <dbReference type="ARBA" id="ARBA00005329"/>
    </source>
</evidence>
<keyword evidence="8" id="KW-0408">Iron</keyword>
<dbReference type="EC" id="1.11.1.6" evidence="3"/>
<dbReference type="GO" id="GO:0004096">
    <property type="term" value="F:catalase activity"/>
    <property type="evidence" value="ECO:0007669"/>
    <property type="project" value="UniProtKB-EC"/>
</dbReference>
<reference evidence="10 11" key="1">
    <citation type="submission" date="2019-12" db="EMBL/GenBank/DDBJ databases">
        <title>Novel species isolated from a subtropical stream in China.</title>
        <authorList>
            <person name="Lu H."/>
        </authorList>
    </citation>
    <scope>NUCLEOTIDE SEQUENCE [LARGE SCALE GENOMIC DNA]</scope>
    <source>
        <strain evidence="10 11">FT135W</strain>
    </source>
</reference>
<feature type="domain" description="Catalase core" evidence="9">
    <location>
        <begin position="6"/>
        <end position="303"/>
    </location>
</feature>
<dbReference type="PROSITE" id="PS51402">
    <property type="entry name" value="CATALASE_3"/>
    <property type="match status" value="1"/>
</dbReference>
<dbReference type="Gene3D" id="1.20.1280.120">
    <property type="match status" value="1"/>
</dbReference>
<dbReference type="RefSeq" id="WP_161006147.1">
    <property type="nucleotide sequence ID" value="NZ_WWCN01000004.1"/>
</dbReference>
<organism evidence="10 11">
    <name type="scientific">Duganella flavida</name>
    <dbReference type="NCBI Taxonomy" id="2692175"/>
    <lineage>
        <taxon>Bacteria</taxon>
        <taxon>Pseudomonadati</taxon>
        <taxon>Pseudomonadota</taxon>
        <taxon>Betaproteobacteria</taxon>
        <taxon>Burkholderiales</taxon>
        <taxon>Oxalobacteraceae</taxon>
        <taxon>Telluria group</taxon>
        <taxon>Duganella</taxon>
    </lineage>
</organism>
<comment type="function">
    <text evidence="1">Decomposes hydrogen peroxide into water and oxygen; serves to protect cells from the toxic effects of hydrogen peroxide.</text>
</comment>
<keyword evidence="4 10" id="KW-0575">Peroxidase</keyword>
<dbReference type="Gene3D" id="2.40.180.10">
    <property type="entry name" value="Catalase core domain"/>
    <property type="match status" value="1"/>
</dbReference>
<evidence type="ECO:0000256" key="3">
    <source>
        <dbReference type="ARBA" id="ARBA00012314"/>
    </source>
</evidence>
<comment type="caution">
    <text evidence="10">The sequence shown here is derived from an EMBL/GenBank/DDBJ whole genome shotgun (WGS) entry which is preliminary data.</text>
</comment>
<dbReference type="Pfam" id="PF00199">
    <property type="entry name" value="Catalase"/>
    <property type="match status" value="1"/>
</dbReference>
<dbReference type="InterPro" id="IPR018028">
    <property type="entry name" value="Catalase"/>
</dbReference>
<evidence type="ECO:0000313" key="11">
    <source>
        <dbReference type="Proteomes" id="UP000479335"/>
    </source>
</evidence>
<evidence type="ECO:0000256" key="8">
    <source>
        <dbReference type="ARBA" id="ARBA00023004"/>
    </source>
</evidence>
<keyword evidence="5" id="KW-0349">Heme</keyword>
<dbReference type="SUPFAM" id="SSF56634">
    <property type="entry name" value="Heme-dependent catalase-like"/>
    <property type="match status" value="1"/>
</dbReference>
<dbReference type="GO" id="GO:0046872">
    <property type="term" value="F:metal ion binding"/>
    <property type="evidence" value="ECO:0007669"/>
    <property type="project" value="UniProtKB-KW"/>
</dbReference>
<dbReference type="PANTHER" id="PTHR11465:SF9">
    <property type="entry name" value="CATALASE"/>
    <property type="match status" value="1"/>
</dbReference>
<sequence>MHLPPLPDSAVLVDALHAAYGRHANRRAMHPEGLSALGRFVPAQGLSAFIDSAFFSVPSMPAVFRFSVGGGDPRLSEASRTVRGMGVQMKAVGQQYDLALISEPVFCAATPHSFLAYLRAHAPDPMSGLPNPGKIATHRAAYPGESRQCALLASHTAPASYATTPYYSTHAFWFVGKQGKLSAARILAYPDVGVKYLSLAEESHLPGRFLVREMDERLLHGPIGFTLYAILPAAQDSLDDCSQEWLGTESLMLGRLQVEALCDDDHGLCFIPTRLPSNMAASADPVLAARGDAYELSELQRTIDRHLSR</sequence>
<dbReference type="GO" id="GO:0020037">
    <property type="term" value="F:heme binding"/>
    <property type="evidence" value="ECO:0007669"/>
    <property type="project" value="InterPro"/>
</dbReference>
<dbReference type="GO" id="GO:0042542">
    <property type="term" value="P:response to hydrogen peroxide"/>
    <property type="evidence" value="ECO:0007669"/>
    <property type="project" value="TreeGrafter"/>
</dbReference>
<evidence type="ECO:0000256" key="6">
    <source>
        <dbReference type="ARBA" id="ARBA00022723"/>
    </source>
</evidence>
<keyword evidence="6" id="KW-0479">Metal-binding</keyword>
<dbReference type="AlphaFoldDB" id="A0A6L8K574"/>
<dbReference type="GO" id="GO:0005737">
    <property type="term" value="C:cytoplasm"/>
    <property type="evidence" value="ECO:0007669"/>
    <property type="project" value="TreeGrafter"/>
</dbReference>
<dbReference type="PANTHER" id="PTHR11465">
    <property type="entry name" value="CATALASE"/>
    <property type="match status" value="1"/>
</dbReference>
<comment type="similarity">
    <text evidence="2">Belongs to the catalase family.</text>
</comment>
<dbReference type="Proteomes" id="UP000479335">
    <property type="component" value="Unassembled WGS sequence"/>
</dbReference>
<name>A0A6L8K574_9BURK</name>
<evidence type="ECO:0000256" key="1">
    <source>
        <dbReference type="ARBA" id="ARBA00002974"/>
    </source>
</evidence>
<evidence type="ECO:0000313" key="10">
    <source>
        <dbReference type="EMBL" id="MYM22649.1"/>
    </source>
</evidence>
<evidence type="ECO:0000256" key="7">
    <source>
        <dbReference type="ARBA" id="ARBA00023002"/>
    </source>
</evidence>
<keyword evidence="11" id="KW-1185">Reference proteome</keyword>
<dbReference type="EMBL" id="WWCN01000004">
    <property type="protein sequence ID" value="MYM22649.1"/>
    <property type="molecule type" value="Genomic_DNA"/>
</dbReference>
<accession>A0A6L8K574</accession>
<dbReference type="GO" id="GO:0042744">
    <property type="term" value="P:hydrogen peroxide catabolic process"/>
    <property type="evidence" value="ECO:0007669"/>
    <property type="project" value="TreeGrafter"/>
</dbReference>
<protein>
    <recommendedName>
        <fullName evidence="3">catalase</fullName>
        <ecNumber evidence="3">1.11.1.6</ecNumber>
    </recommendedName>
</protein>
<dbReference type="InterPro" id="IPR020835">
    <property type="entry name" value="Catalase_sf"/>
</dbReference>
<dbReference type="SMART" id="SM01060">
    <property type="entry name" value="Catalase"/>
    <property type="match status" value="1"/>
</dbReference>
<gene>
    <name evidence="10" type="ORF">GTP46_08320</name>
</gene>
<evidence type="ECO:0000256" key="4">
    <source>
        <dbReference type="ARBA" id="ARBA00022559"/>
    </source>
</evidence>
<evidence type="ECO:0000256" key="5">
    <source>
        <dbReference type="ARBA" id="ARBA00022617"/>
    </source>
</evidence>
<keyword evidence="7 10" id="KW-0560">Oxidoreductase</keyword>
<proteinExistence type="inferred from homology"/>
<dbReference type="InterPro" id="IPR011614">
    <property type="entry name" value="Catalase_core"/>
</dbReference>
<evidence type="ECO:0000259" key="9">
    <source>
        <dbReference type="SMART" id="SM01060"/>
    </source>
</evidence>